<keyword evidence="1" id="KW-0472">Membrane</keyword>
<organism evidence="2 3">
    <name type="scientific">Magallana gigas</name>
    <name type="common">Pacific oyster</name>
    <name type="synonym">Crassostrea gigas</name>
    <dbReference type="NCBI Taxonomy" id="29159"/>
    <lineage>
        <taxon>Eukaryota</taxon>
        <taxon>Metazoa</taxon>
        <taxon>Spiralia</taxon>
        <taxon>Lophotrochozoa</taxon>
        <taxon>Mollusca</taxon>
        <taxon>Bivalvia</taxon>
        <taxon>Autobranchia</taxon>
        <taxon>Pteriomorphia</taxon>
        <taxon>Ostreida</taxon>
        <taxon>Ostreoidea</taxon>
        <taxon>Ostreidae</taxon>
        <taxon>Magallana</taxon>
    </lineage>
</organism>
<proteinExistence type="predicted"/>
<dbReference type="EnsemblMetazoa" id="G20479.7">
    <property type="protein sequence ID" value="G20479.7:cds"/>
    <property type="gene ID" value="G20479"/>
</dbReference>
<name>A0A8W8JQF1_MAGGI</name>
<reference evidence="2" key="1">
    <citation type="submission" date="2022-08" db="UniProtKB">
        <authorList>
            <consortium name="EnsemblMetazoa"/>
        </authorList>
    </citation>
    <scope>IDENTIFICATION</scope>
    <source>
        <strain evidence="2">05x7-T-G4-1.051#20</strain>
    </source>
</reference>
<dbReference type="Gene3D" id="3.20.20.70">
    <property type="entry name" value="Aldolase class I"/>
    <property type="match status" value="1"/>
</dbReference>
<evidence type="ECO:0000313" key="2">
    <source>
        <dbReference type="EnsemblMetazoa" id="G20479.7:cds"/>
    </source>
</evidence>
<feature type="transmembrane region" description="Helical" evidence="1">
    <location>
        <begin position="18"/>
        <end position="35"/>
    </location>
</feature>
<evidence type="ECO:0000256" key="1">
    <source>
        <dbReference type="SAM" id="Phobius"/>
    </source>
</evidence>
<keyword evidence="1" id="KW-1133">Transmembrane helix</keyword>
<keyword evidence="3" id="KW-1185">Reference proteome</keyword>
<dbReference type="Proteomes" id="UP000005408">
    <property type="component" value="Unassembled WGS sequence"/>
</dbReference>
<dbReference type="InterPro" id="IPR013785">
    <property type="entry name" value="Aldolase_TIM"/>
</dbReference>
<protein>
    <submittedName>
        <fullName evidence="2">Uncharacterized protein</fullName>
    </submittedName>
</protein>
<evidence type="ECO:0000313" key="3">
    <source>
        <dbReference type="Proteomes" id="UP000005408"/>
    </source>
</evidence>
<dbReference type="AlphaFoldDB" id="A0A8W8JQF1"/>
<sequence length="129" mass="14551">MSDVAIKLAKSAKRLKDIAIIVPGAFLTFAGYSIYEGNEKFYREYVMPFTHKFFDAETAHRLGVLAAKYNIVPRKQKTPDSPILTTEDHHNPVVFFLFATPLQRTAFDYTGGVICSLKLSFSSVNKLTR</sequence>
<keyword evidence="1" id="KW-0812">Transmembrane</keyword>
<accession>A0A8W8JQF1</accession>